<dbReference type="InterPro" id="IPR016032">
    <property type="entry name" value="Sig_transdc_resp-reg_C-effctor"/>
</dbReference>
<dbReference type="Pfam" id="PF07494">
    <property type="entry name" value="Reg_prop"/>
    <property type="match status" value="1"/>
</dbReference>
<evidence type="ECO:0000256" key="2">
    <source>
        <dbReference type="SAM" id="Phobius"/>
    </source>
</evidence>
<dbReference type="OrthoDB" id="1090267at2"/>
<keyword evidence="2" id="KW-0812">Transmembrane</keyword>
<dbReference type="AlphaFoldDB" id="A0A4R6GUR7"/>
<dbReference type="EMBL" id="SNWI01000008">
    <property type="protein sequence ID" value="TDN98405.1"/>
    <property type="molecule type" value="Genomic_DNA"/>
</dbReference>
<organism evidence="4 5">
    <name type="scientific">Sunxiuqinia elliptica</name>
    <dbReference type="NCBI Taxonomy" id="655355"/>
    <lineage>
        <taxon>Bacteria</taxon>
        <taxon>Pseudomonadati</taxon>
        <taxon>Bacteroidota</taxon>
        <taxon>Bacteroidia</taxon>
        <taxon>Marinilabiliales</taxon>
        <taxon>Prolixibacteraceae</taxon>
        <taxon>Sunxiuqinia</taxon>
    </lineage>
</organism>
<dbReference type="Proteomes" id="UP000294848">
    <property type="component" value="Unassembled WGS sequence"/>
</dbReference>
<feature type="transmembrane region" description="Helical" evidence="2">
    <location>
        <begin position="729"/>
        <end position="749"/>
    </location>
</feature>
<dbReference type="InterPro" id="IPR013783">
    <property type="entry name" value="Ig-like_fold"/>
</dbReference>
<dbReference type="InterPro" id="IPR011047">
    <property type="entry name" value="Quinoprotein_ADH-like_sf"/>
</dbReference>
<reference evidence="4 5" key="1">
    <citation type="submission" date="2019-03" db="EMBL/GenBank/DDBJ databases">
        <title>Freshwater and sediment microbial communities from various areas in North America, analyzing microbe dynamics in response to fracking.</title>
        <authorList>
            <person name="Lamendella R."/>
        </authorList>
    </citation>
    <scope>NUCLEOTIDE SEQUENCE [LARGE SCALE GENOMIC DNA]</scope>
    <source>
        <strain evidence="4 5">114D</strain>
    </source>
</reference>
<evidence type="ECO:0000259" key="3">
    <source>
        <dbReference type="Pfam" id="PF07495"/>
    </source>
</evidence>
<keyword evidence="2" id="KW-1133">Transmembrane helix</keyword>
<gene>
    <name evidence="4" type="ORF">DET52_108193</name>
</gene>
<dbReference type="SUPFAM" id="SSF46894">
    <property type="entry name" value="C-terminal effector domain of the bipartite response regulators"/>
    <property type="match status" value="1"/>
</dbReference>
<dbReference type="InterPro" id="IPR011110">
    <property type="entry name" value="Reg_prop"/>
</dbReference>
<proteinExistence type="predicted"/>
<protein>
    <submittedName>
        <fullName evidence="4">Two component regulator with propeller domain</fullName>
    </submittedName>
</protein>
<dbReference type="InterPro" id="IPR011123">
    <property type="entry name" value="Y_Y_Y"/>
</dbReference>
<sequence length="935" mass="107672">MWWHKIVLTVLALLMININSNAWNAGSKNRALLAPEIYSFLKDDYNGERQNWDISSSSSGATYFANTLGLLRYDGENWSLYKTSNTLRAVYCSNDTIYVGGNGLMGYFLEKELHKGFQPLSKIGNDIWKIFRLNELMIFQSFDKIYHVNPDGLVGIERFKHGNTSFTFPVGEKIVYQISYGKLMEIVPNGPERVICDTPEISKFLVKYVSQLSADTFLIGTLENGLFTLSNNKLTPFNTPINDFIKTNQLNKIIRIDKDNYAFATMNGGVILGDLKGQITYVLNRSNGLSNNRVHAIYKQQDRFLWIATNNGISLIDLKNPVLFFNNQFIELGSFYDVAMLNHKYYVGTNHGLYKITPLKNQSSVFDIELIKGSEGQVWNLDVIDNNLWVGHNNGTYILDGSQLKQLSKVAGGYTMLQSQFSPDIVYQTSYFGVAVYKKTNQQWQQHYSITDINELTRDAVELRDGSLIITGAANTLFQIWPDNEKRKVTIKNLSLLPQMRHATWVRAFNIDGQVLISSNDTSFYYTADETIQPCPSAFNKASYISEIIDDHTFIRKNKQLSLYNLKTKTIVPLAYKLDNIEDDLIFRYERITQPTSGQIMLCLSDRIAYTQLNKLKNAQINRVMPSITRIQYSNDRTGKEGVFKAGETIPYQYNTLQFTFTAFRYGLKSSYEYILEGYNKNWQSRKDNHAVFQNLREGTYTFKVREKGGSLVNSLSFTIAPPPLRSNLAYAAYAALIIVLSIALRYSFNQTHKKKAYLRLQRERKRLNDLRLLKSQQQLGEEVKQLQEEVTSKSDKLANLLLQNNKKKEIIDKINGELKHIRENHRFVDGRQIDRLSKMIKVNFDEKKDWLVFEAAFSEAHTNFFKKLRAKHPNLTDLDLKLCAYLKVNLSSKELAPILKITTRSVDLKKYRLKKKLNLSKEQSLKQYIMDFDD</sequence>
<evidence type="ECO:0000313" key="4">
    <source>
        <dbReference type="EMBL" id="TDN98405.1"/>
    </source>
</evidence>
<comment type="caution">
    <text evidence="4">The sequence shown here is derived from an EMBL/GenBank/DDBJ whole genome shotgun (WGS) entry which is preliminary data.</text>
</comment>
<dbReference type="Gene3D" id="2.130.10.10">
    <property type="entry name" value="YVTN repeat-like/Quinoprotein amine dehydrogenase"/>
    <property type="match status" value="1"/>
</dbReference>
<dbReference type="GO" id="GO:0006355">
    <property type="term" value="P:regulation of DNA-templated transcription"/>
    <property type="evidence" value="ECO:0007669"/>
    <property type="project" value="InterPro"/>
</dbReference>
<dbReference type="Gene3D" id="2.60.40.10">
    <property type="entry name" value="Immunoglobulins"/>
    <property type="match status" value="1"/>
</dbReference>
<dbReference type="GO" id="GO:0003677">
    <property type="term" value="F:DNA binding"/>
    <property type="evidence" value="ECO:0007669"/>
    <property type="project" value="InterPro"/>
</dbReference>
<evidence type="ECO:0000313" key="5">
    <source>
        <dbReference type="Proteomes" id="UP000294848"/>
    </source>
</evidence>
<name>A0A4R6GUR7_9BACT</name>
<keyword evidence="1" id="KW-0175">Coiled coil</keyword>
<accession>A0A4R6GUR7</accession>
<feature type="domain" description="Two component regulator three Y" evidence="3">
    <location>
        <begin position="667"/>
        <end position="708"/>
    </location>
</feature>
<dbReference type="InterPro" id="IPR015943">
    <property type="entry name" value="WD40/YVTN_repeat-like_dom_sf"/>
</dbReference>
<feature type="coiled-coil region" evidence="1">
    <location>
        <begin position="777"/>
        <end position="804"/>
    </location>
</feature>
<keyword evidence="2" id="KW-0472">Membrane</keyword>
<dbReference type="Pfam" id="PF07495">
    <property type="entry name" value="Y_Y_Y"/>
    <property type="match status" value="1"/>
</dbReference>
<evidence type="ECO:0000256" key="1">
    <source>
        <dbReference type="SAM" id="Coils"/>
    </source>
</evidence>
<dbReference type="SUPFAM" id="SSF50998">
    <property type="entry name" value="Quinoprotein alcohol dehydrogenase-like"/>
    <property type="match status" value="1"/>
</dbReference>